<dbReference type="STRING" id="1122244.GCA_000426885_01724"/>
<dbReference type="OrthoDB" id="9961887at2"/>
<organism evidence="3 4">
    <name type="scientific">Moraxella caprae</name>
    <dbReference type="NCBI Taxonomy" id="90240"/>
    <lineage>
        <taxon>Bacteria</taxon>
        <taxon>Pseudomonadati</taxon>
        <taxon>Pseudomonadota</taxon>
        <taxon>Gammaproteobacteria</taxon>
        <taxon>Moraxellales</taxon>
        <taxon>Moraxellaceae</taxon>
        <taxon>Moraxella</taxon>
    </lineage>
</organism>
<reference evidence="3 4" key="1">
    <citation type="submission" date="2018-06" db="EMBL/GenBank/DDBJ databases">
        <authorList>
            <consortium name="Pathogen Informatics"/>
            <person name="Doyle S."/>
        </authorList>
    </citation>
    <scope>NUCLEOTIDE SEQUENCE [LARGE SCALE GENOMIC DNA]</scope>
    <source>
        <strain evidence="3 4">NCTC12877</strain>
    </source>
</reference>
<gene>
    <name evidence="3" type="ORF">NCTC12877_00152</name>
</gene>
<dbReference type="EMBL" id="UGQB01000004">
    <property type="protein sequence ID" value="STZ07197.1"/>
    <property type="molecule type" value="Genomic_DNA"/>
</dbReference>
<evidence type="ECO:0000313" key="3">
    <source>
        <dbReference type="EMBL" id="STZ07197.1"/>
    </source>
</evidence>
<evidence type="ECO:0000256" key="2">
    <source>
        <dbReference type="SAM" id="Phobius"/>
    </source>
</evidence>
<dbReference type="RefSeq" id="WP_036387886.1">
    <property type="nucleotide sequence ID" value="NZ_UGQB01000004.1"/>
</dbReference>
<keyword evidence="4" id="KW-1185">Reference proteome</keyword>
<keyword evidence="2" id="KW-0472">Membrane</keyword>
<dbReference type="AlphaFoldDB" id="A0A378QXK5"/>
<feature type="coiled-coil region" evidence="1">
    <location>
        <begin position="3"/>
        <end position="35"/>
    </location>
</feature>
<sequence>MNNPTLNREIKMAELERIKLETEKMRVEAEKLRAETYKIQKETRYYPAIGIVIAVIALIAAIASPIITYLLTK</sequence>
<proteinExistence type="predicted"/>
<keyword evidence="2" id="KW-1133">Transmembrane helix</keyword>
<keyword evidence="2" id="KW-0812">Transmembrane</keyword>
<dbReference type="GeneID" id="77187681"/>
<evidence type="ECO:0000256" key="1">
    <source>
        <dbReference type="SAM" id="Coils"/>
    </source>
</evidence>
<protein>
    <submittedName>
        <fullName evidence="3">Uncharacterized protein</fullName>
    </submittedName>
</protein>
<feature type="transmembrane region" description="Helical" evidence="2">
    <location>
        <begin position="45"/>
        <end position="71"/>
    </location>
</feature>
<accession>A0A378QXK5</accession>
<evidence type="ECO:0000313" key="4">
    <source>
        <dbReference type="Proteomes" id="UP000254065"/>
    </source>
</evidence>
<name>A0A378QXK5_9GAMM</name>
<dbReference type="Proteomes" id="UP000254065">
    <property type="component" value="Unassembled WGS sequence"/>
</dbReference>
<keyword evidence="1" id="KW-0175">Coiled coil</keyword>